<organism evidence="10 11">
    <name type="scientific">Natranaerobius trueperi</name>
    <dbReference type="NCBI Taxonomy" id="759412"/>
    <lineage>
        <taxon>Bacteria</taxon>
        <taxon>Bacillati</taxon>
        <taxon>Bacillota</taxon>
        <taxon>Clostridia</taxon>
        <taxon>Natranaerobiales</taxon>
        <taxon>Natranaerobiaceae</taxon>
        <taxon>Natranaerobius</taxon>
    </lineage>
</organism>
<proteinExistence type="inferred from homology"/>
<evidence type="ECO:0000256" key="4">
    <source>
        <dbReference type="ARBA" id="ARBA00022692"/>
    </source>
</evidence>
<dbReference type="InterPro" id="IPR038379">
    <property type="entry name" value="SecE_sf"/>
</dbReference>
<evidence type="ECO:0000256" key="7">
    <source>
        <dbReference type="ARBA" id="ARBA00023010"/>
    </source>
</evidence>
<dbReference type="GO" id="GO:0065002">
    <property type="term" value="P:intracellular protein transmembrane transport"/>
    <property type="evidence" value="ECO:0007669"/>
    <property type="project" value="UniProtKB-UniRule"/>
</dbReference>
<evidence type="ECO:0000313" key="11">
    <source>
        <dbReference type="Proteomes" id="UP000214588"/>
    </source>
</evidence>
<protein>
    <recommendedName>
        <fullName evidence="9">Protein translocase subunit SecE</fullName>
    </recommendedName>
</protein>
<comment type="function">
    <text evidence="9">Essential subunit of the Sec protein translocation channel SecYEG. Clamps together the 2 halves of SecY. May contact the channel plug during translocation.</text>
</comment>
<accession>A0A226BZQ7</accession>
<dbReference type="GO" id="GO:0005886">
    <property type="term" value="C:plasma membrane"/>
    <property type="evidence" value="ECO:0007669"/>
    <property type="project" value="UniProtKB-SubCell"/>
</dbReference>
<name>A0A226BZQ7_9FIRM</name>
<feature type="transmembrane region" description="Helical" evidence="9">
    <location>
        <begin position="29"/>
        <end position="49"/>
    </location>
</feature>
<keyword evidence="6 9" id="KW-1133">Transmembrane helix</keyword>
<keyword evidence="7 9" id="KW-0811">Translocation</keyword>
<dbReference type="OrthoDB" id="9799073at2"/>
<dbReference type="InterPro" id="IPR001901">
    <property type="entry name" value="Translocase_SecE/Sec61-g"/>
</dbReference>
<evidence type="ECO:0000256" key="3">
    <source>
        <dbReference type="ARBA" id="ARBA00022475"/>
    </source>
</evidence>
<dbReference type="Pfam" id="PF00584">
    <property type="entry name" value="SecE"/>
    <property type="match status" value="1"/>
</dbReference>
<evidence type="ECO:0000256" key="1">
    <source>
        <dbReference type="ARBA" id="ARBA00004370"/>
    </source>
</evidence>
<sequence length="63" mass="7299">MGFFQKAKKFLKETKSELKKVNWPNKQQLITYTGVVFMTVALVGVYFWILDTGFLGIIQLIIN</sequence>
<dbReference type="PANTHER" id="PTHR33910">
    <property type="entry name" value="PROTEIN TRANSLOCASE SUBUNIT SECE"/>
    <property type="match status" value="1"/>
</dbReference>
<dbReference type="EMBL" id="NIQC01000004">
    <property type="protein sequence ID" value="OWZ84503.1"/>
    <property type="molecule type" value="Genomic_DNA"/>
</dbReference>
<keyword evidence="8 9" id="KW-0472">Membrane</keyword>
<evidence type="ECO:0000256" key="8">
    <source>
        <dbReference type="ARBA" id="ARBA00023136"/>
    </source>
</evidence>
<dbReference type="NCBIfam" id="TIGR00964">
    <property type="entry name" value="secE_bact"/>
    <property type="match status" value="1"/>
</dbReference>
<dbReference type="RefSeq" id="WP_089022834.1">
    <property type="nucleotide sequence ID" value="NZ_NIQC01000004.1"/>
</dbReference>
<keyword evidence="11" id="KW-1185">Reference proteome</keyword>
<comment type="similarity">
    <text evidence="9">Belongs to the SecE/SEC61-gamma family.</text>
</comment>
<dbReference type="GO" id="GO:0008320">
    <property type="term" value="F:protein transmembrane transporter activity"/>
    <property type="evidence" value="ECO:0007669"/>
    <property type="project" value="UniProtKB-UniRule"/>
</dbReference>
<evidence type="ECO:0000256" key="5">
    <source>
        <dbReference type="ARBA" id="ARBA00022927"/>
    </source>
</evidence>
<gene>
    <name evidence="9 10" type="primary">secE</name>
    <name evidence="10" type="ORF">CDO51_03075</name>
</gene>
<dbReference type="Proteomes" id="UP000214588">
    <property type="component" value="Unassembled WGS sequence"/>
</dbReference>
<keyword evidence="3 9" id="KW-1003">Cell membrane</keyword>
<dbReference type="GO" id="GO:0043952">
    <property type="term" value="P:protein transport by the Sec complex"/>
    <property type="evidence" value="ECO:0007669"/>
    <property type="project" value="UniProtKB-UniRule"/>
</dbReference>
<dbReference type="PANTHER" id="PTHR33910:SF1">
    <property type="entry name" value="PROTEIN TRANSLOCASE SUBUNIT SECE"/>
    <property type="match status" value="1"/>
</dbReference>
<keyword evidence="4 9" id="KW-0812">Transmembrane</keyword>
<dbReference type="Gene3D" id="1.20.5.1030">
    <property type="entry name" value="Preprotein translocase secy subunit"/>
    <property type="match status" value="1"/>
</dbReference>
<dbReference type="AlphaFoldDB" id="A0A226BZQ7"/>
<dbReference type="HAMAP" id="MF_00422">
    <property type="entry name" value="SecE"/>
    <property type="match status" value="1"/>
</dbReference>
<keyword evidence="2 9" id="KW-0813">Transport</keyword>
<evidence type="ECO:0000256" key="2">
    <source>
        <dbReference type="ARBA" id="ARBA00022448"/>
    </source>
</evidence>
<comment type="caution">
    <text evidence="10">The sequence shown here is derived from an EMBL/GenBank/DDBJ whole genome shotgun (WGS) entry which is preliminary data.</text>
</comment>
<evidence type="ECO:0000256" key="9">
    <source>
        <dbReference type="HAMAP-Rule" id="MF_00422"/>
    </source>
</evidence>
<comment type="subunit">
    <text evidence="9">Component of the Sec protein translocase complex. Heterotrimer consisting of SecY, SecE and SecG subunits. The heterotrimers can form oligomers, although 1 heterotrimer is thought to be able to translocate proteins. Interacts with the ribosome. Interacts with SecDF, and other proteins may be involved. Interacts with SecA.</text>
</comment>
<reference evidence="10 11" key="1">
    <citation type="submission" date="2017-06" db="EMBL/GenBank/DDBJ databases">
        <title>Draft Genome Sequence of Natranaerobius trueperi halophilic, alkalithermophilic bacteria from soda lakes.</title>
        <authorList>
            <person name="Zhao B."/>
        </authorList>
    </citation>
    <scope>NUCLEOTIDE SEQUENCE [LARGE SCALE GENOMIC DNA]</scope>
    <source>
        <strain evidence="10 11">DSM 18760</strain>
    </source>
</reference>
<dbReference type="GO" id="GO:0009306">
    <property type="term" value="P:protein secretion"/>
    <property type="evidence" value="ECO:0007669"/>
    <property type="project" value="UniProtKB-UniRule"/>
</dbReference>
<dbReference type="GO" id="GO:0006605">
    <property type="term" value="P:protein targeting"/>
    <property type="evidence" value="ECO:0007669"/>
    <property type="project" value="UniProtKB-UniRule"/>
</dbReference>
<evidence type="ECO:0000256" key="6">
    <source>
        <dbReference type="ARBA" id="ARBA00022989"/>
    </source>
</evidence>
<dbReference type="InterPro" id="IPR005807">
    <property type="entry name" value="SecE_bac"/>
</dbReference>
<keyword evidence="5 9" id="KW-0653">Protein transport</keyword>
<evidence type="ECO:0000313" key="10">
    <source>
        <dbReference type="EMBL" id="OWZ84503.1"/>
    </source>
</evidence>
<comment type="subcellular location">
    <subcellularLocation>
        <location evidence="9">Cell membrane</location>
        <topology evidence="9">Single-pass membrane protein</topology>
    </subcellularLocation>
    <subcellularLocation>
        <location evidence="1">Membrane</location>
    </subcellularLocation>
</comment>